<organism evidence="1">
    <name type="scientific">Anguilla anguilla</name>
    <name type="common">European freshwater eel</name>
    <name type="synonym">Muraena anguilla</name>
    <dbReference type="NCBI Taxonomy" id="7936"/>
    <lineage>
        <taxon>Eukaryota</taxon>
        <taxon>Metazoa</taxon>
        <taxon>Chordata</taxon>
        <taxon>Craniata</taxon>
        <taxon>Vertebrata</taxon>
        <taxon>Euteleostomi</taxon>
        <taxon>Actinopterygii</taxon>
        <taxon>Neopterygii</taxon>
        <taxon>Teleostei</taxon>
        <taxon>Anguilliformes</taxon>
        <taxon>Anguillidae</taxon>
        <taxon>Anguilla</taxon>
    </lineage>
</organism>
<proteinExistence type="predicted"/>
<sequence>MNHRASQRKQQAFNVKLVTGGTSINGIKTHFILQVAHQSKVADKVCSETPYKHFAIFFQKTEITS</sequence>
<accession>A0A0E9QA30</accession>
<dbReference type="AlphaFoldDB" id="A0A0E9QA30"/>
<name>A0A0E9QA30_ANGAN</name>
<evidence type="ECO:0000313" key="1">
    <source>
        <dbReference type="EMBL" id="JAH13367.1"/>
    </source>
</evidence>
<protein>
    <submittedName>
        <fullName evidence="1">Uncharacterized protein</fullName>
    </submittedName>
</protein>
<reference evidence="1" key="1">
    <citation type="submission" date="2014-11" db="EMBL/GenBank/DDBJ databases">
        <authorList>
            <person name="Amaro Gonzalez C."/>
        </authorList>
    </citation>
    <scope>NUCLEOTIDE SEQUENCE</scope>
</reference>
<reference evidence="1" key="2">
    <citation type="journal article" date="2015" name="Fish Shellfish Immunol.">
        <title>Early steps in the European eel (Anguilla anguilla)-Vibrio vulnificus interaction in the gills: Role of the RtxA13 toxin.</title>
        <authorList>
            <person name="Callol A."/>
            <person name="Pajuelo D."/>
            <person name="Ebbesson L."/>
            <person name="Teles M."/>
            <person name="MacKenzie S."/>
            <person name="Amaro C."/>
        </authorList>
    </citation>
    <scope>NUCLEOTIDE SEQUENCE</scope>
</reference>
<dbReference type="EMBL" id="GBXM01095210">
    <property type="protein sequence ID" value="JAH13367.1"/>
    <property type="molecule type" value="Transcribed_RNA"/>
</dbReference>